<sequence length="289" mass="30732">MPTYTALINPVAGGGHALRVWRPVADLLASRGVEVSEVRTRSAQHSIDTAADRAQRGETVIAVGGDGLVRDVAAGVFGSGSAMAIVPAGRGNDLARKLDLPTTTGALAAMLETGGTRRVDVIEAAGQVVLGNVYVGIDSVATEAINNTRWLPGRLVYRLAPVGAILRWQPPEFRLSTPEWSLKRTLHQVVVANSGRYGYGLNIVPSARMDDGTLDVLTVGNAPKRKVVRFINRAKTGRHVDSEEVEVRTTTEITLDADSAVPVHADGDYLADLPVTIRLRPAALDLVVP</sequence>
<dbReference type="PANTHER" id="PTHR12358">
    <property type="entry name" value="SPHINGOSINE KINASE"/>
    <property type="match status" value="1"/>
</dbReference>
<dbReference type="GO" id="GO:0005524">
    <property type="term" value="F:ATP binding"/>
    <property type="evidence" value="ECO:0007669"/>
    <property type="project" value="UniProtKB-KW"/>
</dbReference>
<dbReference type="RefSeq" id="WP_154077926.1">
    <property type="nucleotide sequence ID" value="NZ_CP045929.1"/>
</dbReference>
<evidence type="ECO:0000256" key="5">
    <source>
        <dbReference type="ARBA" id="ARBA00022777"/>
    </source>
</evidence>
<gene>
    <name evidence="10" type="ORF">GIY23_19120</name>
</gene>
<comment type="similarity">
    <text evidence="2">Belongs to the diacylglycerol/lipid kinase family.</text>
</comment>
<comment type="cofactor">
    <cofactor evidence="1">
        <name>Mg(2+)</name>
        <dbReference type="ChEBI" id="CHEBI:18420"/>
    </cofactor>
</comment>
<evidence type="ECO:0000313" key="11">
    <source>
        <dbReference type="Proteomes" id="UP000371041"/>
    </source>
</evidence>
<name>A0A5Q3QBV2_9PSEU</name>
<dbReference type="InterPro" id="IPR017438">
    <property type="entry name" value="ATP-NAD_kinase_N"/>
</dbReference>
<keyword evidence="5 10" id="KW-0418">Kinase</keyword>
<protein>
    <submittedName>
        <fullName evidence="10">Diacylglycerol kinase family lipid kinase</fullName>
    </submittedName>
</protein>
<evidence type="ECO:0000256" key="4">
    <source>
        <dbReference type="ARBA" id="ARBA00022741"/>
    </source>
</evidence>
<proteinExistence type="inferred from homology"/>
<keyword evidence="6" id="KW-0067">ATP-binding</keyword>
<evidence type="ECO:0000256" key="2">
    <source>
        <dbReference type="ARBA" id="ARBA00005983"/>
    </source>
</evidence>
<evidence type="ECO:0000313" key="10">
    <source>
        <dbReference type="EMBL" id="QGK71350.1"/>
    </source>
</evidence>
<keyword evidence="8" id="KW-1208">Phospholipid metabolism</keyword>
<evidence type="ECO:0000256" key="3">
    <source>
        <dbReference type="ARBA" id="ARBA00022679"/>
    </source>
</evidence>
<keyword evidence="7" id="KW-0443">Lipid metabolism</keyword>
<evidence type="ECO:0000256" key="1">
    <source>
        <dbReference type="ARBA" id="ARBA00001946"/>
    </source>
</evidence>
<keyword evidence="7" id="KW-0594">Phospholipid biosynthesis</keyword>
<dbReference type="GO" id="GO:0008654">
    <property type="term" value="P:phospholipid biosynthetic process"/>
    <property type="evidence" value="ECO:0007669"/>
    <property type="project" value="UniProtKB-KW"/>
</dbReference>
<dbReference type="InterPro" id="IPR050187">
    <property type="entry name" value="Lipid_Phosphate_FormReg"/>
</dbReference>
<evidence type="ECO:0000259" key="9">
    <source>
        <dbReference type="PROSITE" id="PS50146"/>
    </source>
</evidence>
<dbReference type="PROSITE" id="PS50146">
    <property type="entry name" value="DAGK"/>
    <property type="match status" value="1"/>
</dbReference>
<evidence type="ECO:0000256" key="6">
    <source>
        <dbReference type="ARBA" id="ARBA00022840"/>
    </source>
</evidence>
<dbReference type="InterPro" id="IPR016064">
    <property type="entry name" value="NAD/diacylglycerol_kinase_sf"/>
</dbReference>
<organism evidence="10 11">
    <name type="scientific">Allosaccharopolyspora coralli</name>
    <dbReference type="NCBI Taxonomy" id="2665642"/>
    <lineage>
        <taxon>Bacteria</taxon>
        <taxon>Bacillati</taxon>
        <taxon>Actinomycetota</taxon>
        <taxon>Actinomycetes</taxon>
        <taxon>Pseudonocardiales</taxon>
        <taxon>Pseudonocardiaceae</taxon>
        <taxon>Allosaccharopolyspora</taxon>
    </lineage>
</organism>
<keyword evidence="11" id="KW-1185">Reference proteome</keyword>
<evidence type="ECO:0000256" key="8">
    <source>
        <dbReference type="ARBA" id="ARBA00023264"/>
    </source>
</evidence>
<reference evidence="11" key="1">
    <citation type="submission" date="2019-11" db="EMBL/GenBank/DDBJ databases">
        <title>The complete genome sequence of Saccharopolyspora sp. E2A.</title>
        <authorList>
            <person name="Zhang G."/>
        </authorList>
    </citation>
    <scope>NUCLEOTIDE SEQUENCE [LARGE SCALE GENOMIC DNA]</scope>
    <source>
        <strain evidence="11">E2A</strain>
    </source>
</reference>
<keyword evidence="7" id="KW-0444">Lipid biosynthesis</keyword>
<accession>A0A5Q3QBV2</accession>
<dbReference type="SMART" id="SM00046">
    <property type="entry name" value="DAGKc"/>
    <property type="match status" value="1"/>
</dbReference>
<dbReference type="InterPro" id="IPR001206">
    <property type="entry name" value="Diacylglycerol_kinase_cat_dom"/>
</dbReference>
<evidence type="ECO:0000256" key="7">
    <source>
        <dbReference type="ARBA" id="ARBA00023209"/>
    </source>
</evidence>
<dbReference type="KEGG" id="sace:GIY23_19120"/>
<dbReference type="Pfam" id="PF19279">
    <property type="entry name" value="YegS_C"/>
    <property type="match status" value="1"/>
</dbReference>
<dbReference type="InterPro" id="IPR045540">
    <property type="entry name" value="YegS/DAGK_C"/>
</dbReference>
<feature type="domain" description="DAGKc" evidence="9">
    <location>
        <begin position="1"/>
        <end position="128"/>
    </location>
</feature>
<keyword evidence="4" id="KW-0547">Nucleotide-binding</keyword>
<dbReference type="PANTHER" id="PTHR12358:SF54">
    <property type="entry name" value="SPHINGOSINE KINASE RELATED PROTEIN"/>
    <property type="match status" value="1"/>
</dbReference>
<dbReference type="Proteomes" id="UP000371041">
    <property type="component" value="Chromosome"/>
</dbReference>
<keyword evidence="3" id="KW-0808">Transferase</keyword>
<dbReference type="AlphaFoldDB" id="A0A5Q3QBV2"/>
<dbReference type="Pfam" id="PF00781">
    <property type="entry name" value="DAGK_cat"/>
    <property type="match status" value="1"/>
</dbReference>
<dbReference type="EMBL" id="CP045929">
    <property type="protein sequence ID" value="QGK71350.1"/>
    <property type="molecule type" value="Genomic_DNA"/>
</dbReference>
<dbReference type="SUPFAM" id="SSF111331">
    <property type="entry name" value="NAD kinase/diacylglycerol kinase-like"/>
    <property type="match status" value="1"/>
</dbReference>
<dbReference type="Gene3D" id="2.60.200.40">
    <property type="match status" value="1"/>
</dbReference>
<dbReference type="GO" id="GO:0016301">
    <property type="term" value="F:kinase activity"/>
    <property type="evidence" value="ECO:0007669"/>
    <property type="project" value="UniProtKB-KW"/>
</dbReference>
<dbReference type="Gene3D" id="3.40.50.10330">
    <property type="entry name" value="Probable inorganic polyphosphate/atp-NAD kinase, domain 1"/>
    <property type="match status" value="1"/>
</dbReference>